<comment type="caution">
    <text evidence="1">The sequence shown here is derived from an EMBL/GenBank/DDBJ whole genome shotgun (WGS) entry which is preliminary data.</text>
</comment>
<accession>A0A8H4UJ77</accession>
<keyword evidence="2" id="KW-1185">Reference proteome</keyword>
<proteinExistence type="predicted"/>
<protein>
    <submittedName>
        <fullName evidence="1">Uncharacterized protein</fullName>
    </submittedName>
</protein>
<reference evidence="1" key="1">
    <citation type="journal article" date="2020" name="BMC Genomics">
        <title>Correction to: Identification and distribution of gene clusters required for synthesis of sphingolipid metabolism inhibitors in diverse species of the filamentous fungus Fusarium.</title>
        <authorList>
            <person name="Kim H.S."/>
            <person name="Lohmar J.M."/>
            <person name="Busman M."/>
            <person name="Brown D.W."/>
            <person name="Naumann T.A."/>
            <person name="Divon H.H."/>
            <person name="Lysoe E."/>
            <person name="Uhlig S."/>
            <person name="Proctor R.H."/>
        </authorList>
    </citation>
    <scope>NUCLEOTIDE SEQUENCE</scope>
    <source>
        <strain evidence="1">NRRL 22465</strain>
    </source>
</reference>
<organism evidence="1 2">
    <name type="scientific">Fusarium zealandicum</name>
    <dbReference type="NCBI Taxonomy" id="1053134"/>
    <lineage>
        <taxon>Eukaryota</taxon>
        <taxon>Fungi</taxon>
        <taxon>Dikarya</taxon>
        <taxon>Ascomycota</taxon>
        <taxon>Pezizomycotina</taxon>
        <taxon>Sordariomycetes</taxon>
        <taxon>Hypocreomycetidae</taxon>
        <taxon>Hypocreales</taxon>
        <taxon>Nectriaceae</taxon>
        <taxon>Fusarium</taxon>
        <taxon>Fusarium staphyleae species complex</taxon>
    </lineage>
</organism>
<dbReference type="EMBL" id="JABEYC010000454">
    <property type="protein sequence ID" value="KAF4977187.1"/>
    <property type="molecule type" value="Genomic_DNA"/>
</dbReference>
<dbReference type="Proteomes" id="UP000635477">
    <property type="component" value="Unassembled WGS sequence"/>
</dbReference>
<name>A0A8H4UJ77_9HYPO</name>
<reference evidence="1" key="2">
    <citation type="submission" date="2020-05" db="EMBL/GenBank/DDBJ databases">
        <authorList>
            <person name="Kim H.-S."/>
            <person name="Proctor R.H."/>
            <person name="Brown D.W."/>
        </authorList>
    </citation>
    <scope>NUCLEOTIDE SEQUENCE</scope>
    <source>
        <strain evidence="1">NRRL 22465</strain>
    </source>
</reference>
<evidence type="ECO:0000313" key="1">
    <source>
        <dbReference type="EMBL" id="KAF4977187.1"/>
    </source>
</evidence>
<gene>
    <name evidence="1" type="ORF">FZEAL_6249</name>
</gene>
<dbReference type="AlphaFoldDB" id="A0A8H4UJ77"/>
<evidence type="ECO:0000313" key="2">
    <source>
        <dbReference type="Proteomes" id="UP000635477"/>
    </source>
</evidence>
<sequence>AVRIEDLIVQSAENAKTIRDIESRVKEYELLDTPLADIGMGLAEGLGWLGGNVAKLWGDDGYDRSQKPMEILREARLCLSNERTRAAGLVRQISEAQIRCLNLEADLQVNTQMQKQMPELVQAGGNLYDTAGKMVQLMLLLKTKSVDLCRKAADISVYASTDALIDPRLTDEVKMVLDELVSGYEGTSLDADLGRKLNMVTAELKRLEA</sequence>
<feature type="non-terminal residue" evidence="1">
    <location>
        <position position="1"/>
    </location>
</feature>